<organism evidence="1 2">
    <name type="scientific">Larkinella humicola</name>
    <dbReference type="NCBI Taxonomy" id="2607654"/>
    <lineage>
        <taxon>Bacteria</taxon>
        <taxon>Pseudomonadati</taxon>
        <taxon>Bacteroidota</taxon>
        <taxon>Cytophagia</taxon>
        <taxon>Cytophagales</taxon>
        <taxon>Spirosomataceae</taxon>
        <taxon>Larkinella</taxon>
    </lineage>
</organism>
<accession>A0A5N1JDI5</accession>
<evidence type="ECO:0000313" key="2">
    <source>
        <dbReference type="Proteomes" id="UP000326344"/>
    </source>
</evidence>
<name>A0A5N1JDI5_9BACT</name>
<dbReference type="InterPro" id="IPR009216">
    <property type="entry name" value="Virulence_factor_SrfB"/>
</dbReference>
<dbReference type="SUPFAM" id="SSF53067">
    <property type="entry name" value="Actin-like ATPase domain"/>
    <property type="match status" value="1"/>
</dbReference>
<dbReference type="InterPro" id="IPR043129">
    <property type="entry name" value="ATPase_NBD"/>
</dbReference>
<keyword evidence="2" id="KW-1185">Reference proteome</keyword>
<gene>
    <name evidence="1" type="ORF">F0P93_20650</name>
</gene>
<comment type="caution">
    <text evidence="1">The sequence shown here is derived from an EMBL/GenBank/DDBJ whole genome shotgun (WGS) entry which is preliminary data.</text>
</comment>
<dbReference type="Pfam" id="PF07520">
    <property type="entry name" value="SrfB"/>
    <property type="match status" value="1"/>
</dbReference>
<sequence length="1078" mass="122726">MRSSAASVPVQLSRSSTKPFNRSFFLPLMNMVSLIANSGIQFIDIPLNLGDTSAAPKLRFEYAEQEDPDNDRVYLIIPYMLENGKYISRLDINAEAFRPDRSIDESKIRPENLNYIREDHLINLQGRYALDVLEGVWLPLPYFRTDHYDAGKLMPGPQSWARMYLGRISSQEKAEGSPYTHKLVLAFDTHCDDKYDPRLNHTYYVVPDSSDPEGGNTRFKCATHEDTNGFFLSQKRVNDWLEEVITKRKSRIPRQLTSEPYHLLHLGLYMTLLKMIEQTNSWPVVTLQQDALGRSIDVNLVLDVGNSRTCGLVLESSARERDAELALTDAKRLKIRELRNPTHTSNKPFEMKLAFMEASFGKKEGLTDDFLFRWPSMVRVGTEATRYGVIFGDNQAVNDQYEMTFSSPKRYLWDAKKREKPWGYFSEHTELMQNSASSLPLANLFTSDGMLVDKANKLASANGPGLIYRSGQNPLYARSALMTFALTEILLQTLSYINSYEFRNERGEAGVPRRLRRIVLTCPTAMPKTERVKLRECAADALQALRDYYGDKYKLISPDLEIIPDYSKLAENDPVESRIPKNLKDLRENHDPVRLRTSWGYDEATCSQLVFMYNEIVHRFGPENAPRFFETMGRRRTDDLDPSRKSLMIASVDIGGGTTDLMIGHYEYEPGAVTSLYQNPVFWEGFNLAGDHIIKKLIEECVLPQIAREARRLGCGRAGQVLYSLFGPFQSTDTDHKRTLKKHFANQVATVIAQGMLGQITAHPDQTRQVAFDEFFQEHEAPIPSVLQYVNEGFRREGATGFDIRLMSWEVSPEEINQKAIRNVIGTMLRDLCGIISQYQCDYVLLSGRPSTLPVVLDLFLENMPVSPDRIVPMNRIRVATSEKFWYPFSDPHEYTIKDPKTCVSVGAAIALLSELGHLNGFRLDTRLLAARMTSTADYIGLLTDGQPPRIKNEHVLAVPDDSPIEPIDEIELTGAKDTFLGMRQMASDQWIATPLYKIEFDSERARTLLMPKLPLKVRIGRPNLRDKEGLILRNNLTVMDPQTGRDIPALKLTVCTLTDPHGYWLDTGNFYLDPYLN</sequence>
<protein>
    <recommendedName>
        <fullName evidence="3">Virulence factor SrfB</fullName>
    </recommendedName>
</protein>
<evidence type="ECO:0008006" key="3">
    <source>
        <dbReference type="Google" id="ProtNLM"/>
    </source>
</evidence>
<evidence type="ECO:0000313" key="1">
    <source>
        <dbReference type="EMBL" id="KAA9349854.1"/>
    </source>
</evidence>
<proteinExistence type="predicted"/>
<dbReference type="Proteomes" id="UP000326344">
    <property type="component" value="Unassembled WGS sequence"/>
</dbReference>
<dbReference type="AlphaFoldDB" id="A0A5N1JDI5"/>
<dbReference type="EMBL" id="VTWS01000005">
    <property type="protein sequence ID" value="KAA9349854.1"/>
    <property type="molecule type" value="Genomic_DNA"/>
</dbReference>
<reference evidence="1 2" key="1">
    <citation type="submission" date="2019-09" db="EMBL/GenBank/DDBJ databases">
        <title>Genome Sequence of Larkinella sp MA1.</title>
        <authorList>
            <person name="Srinivasan S."/>
        </authorList>
    </citation>
    <scope>NUCLEOTIDE SEQUENCE [LARGE SCALE GENOMIC DNA]</scope>
    <source>
        <strain evidence="1 2">MA1</strain>
    </source>
</reference>